<evidence type="ECO:0000256" key="2">
    <source>
        <dbReference type="ARBA" id="ARBA00022692"/>
    </source>
</evidence>
<comment type="subcellular location">
    <subcellularLocation>
        <location evidence="1">Membrane</location>
        <topology evidence="1">Single-pass membrane protein</topology>
    </subcellularLocation>
</comment>
<evidence type="ECO:0000259" key="9">
    <source>
        <dbReference type="PROSITE" id="PS50268"/>
    </source>
</evidence>
<feature type="domain" description="Cadherin" evidence="9">
    <location>
        <begin position="233"/>
        <end position="346"/>
    </location>
</feature>
<dbReference type="Pfam" id="PF00028">
    <property type="entry name" value="Cadherin"/>
    <property type="match status" value="1"/>
</dbReference>
<evidence type="ECO:0000256" key="3">
    <source>
        <dbReference type="ARBA" id="ARBA00022737"/>
    </source>
</evidence>
<keyword evidence="5" id="KW-1133">Transmembrane helix</keyword>
<evidence type="ECO:0000256" key="7">
    <source>
        <dbReference type="ARBA" id="ARBA00023180"/>
    </source>
</evidence>
<dbReference type="SMART" id="SM00112">
    <property type="entry name" value="CA"/>
    <property type="match status" value="3"/>
</dbReference>
<dbReference type="Proteomes" id="UP001158576">
    <property type="component" value="Chromosome 2"/>
</dbReference>
<evidence type="ECO:0000256" key="8">
    <source>
        <dbReference type="PROSITE-ProRule" id="PRU00043"/>
    </source>
</evidence>
<evidence type="ECO:0000313" key="10">
    <source>
        <dbReference type="EMBL" id="CAG5110621.1"/>
    </source>
</evidence>
<feature type="domain" description="Cadherin" evidence="9">
    <location>
        <begin position="30"/>
        <end position="128"/>
    </location>
</feature>
<proteinExistence type="predicted"/>
<protein>
    <submittedName>
        <fullName evidence="10">Oidioi.mRNA.OKI2018_I69.chr2.g5004.t1.cds</fullName>
    </submittedName>
</protein>
<dbReference type="PROSITE" id="PS50268">
    <property type="entry name" value="CADHERIN_2"/>
    <property type="match status" value="3"/>
</dbReference>
<dbReference type="SUPFAM" id="SSF49313">
    <property type="entry name" value="Cadherin-like"/>
    <property type="match status" value="2"/>
</dbReference>
<feature type="domain" description="Cadherin" evidence="9">
    <location>
        <begin position="129"/>
        <end position="232"/>
    </location>
</feature>
<evidence type="ECO:0000313" key="11">
    <source>
        <dbReference type="Proteomes" id="UP001158576"/>
    </source>
</evidence>
<keyword evidence="2" id="KW-0812">Transmembrane</keyword>
<keyword evidence="7" id="KW-0325">Glycoprotein</keyword>
<dbReference type="EMBL" id="OU015567">
    <property type="protein sequence ID" value="CAG5110621.1"/>
    <property type="molecule type" value="Genomic_DNA"/>
</dbReference>
<dbReference type="InterPro" id="IPR002126">
    <property type="entry name" value="Cadherin-like_dom"/>
</dbReference>
<dbReference type="PRINTS" id="PR00205">
    <property type="entry name" value="CADHERIN"/>
</dbReference>
<dbReference type="InterPro" id="IPR015919">
    <property type="entry name" value="Cadherin-like_sf"/>
</dbReference>
<evidence type="ECO:0000256" key="1">
    <source>
        <dbReference type="ARBA" id="ARBA00004167"/>
    </source>
</evidence>
<name>A0ABN7SZ30_OIKDI</name>
<dbReference type="PROSITE" id="PS00232">
    <property type="entry name" value="CADHERIN_1"/>
    <property type="match status" value="1"/>
</dbReference>
<organism evidence="10 11">
    <name type="scientific">Oikopleura dioica</name>
    <name type="common">Tunicate</name>
    <dbReference type="NCBI Taxonomy" id="34765"/>
    <lineage>
        <taxon>Eukaryota</taxon>
        <taxon>Metazoa</taxon>
        <taxon>Chordata</taxon>
        <taxon>Tunicata</taxon>
        <taxon>Appendicularia</taxon>
        <taxon>Copelata</taxon>
        <taxon>Oikopleuridae</taxon>
        <taxon>Oikopleura</taxon>
    </lineage>
</organism>
<evidence type="ECO:0000256" key="5">
    <source>
        <dbReference type="ARBA" id="ARBA00022989"/>
    </source>
</evidence>
<accession>A0ABN7SZ30</accession>
<dbReference type="InterPro" id="IPR020894">
    <property type="entry name" value="Cadherin_CS"/>
</dbReference>
<evidence type="ECO:0000256" key="6">
    <source>
        <dbReference type="ARBA" id="ARBA00023136"/>
    </source>
</evidence>
<dbReference type="CDD" id="cd11304">
    <property type="entry name" value="Cadherin_repeat"/>
    <property type="match status" value="2"/>
</dbReference>
<dbReference type="InterPro" id="IPR050174">
    <property type="entry name" value="Protocadherin/Cadherin-CA"/>
</dbReference>
<keyword evidence="6" id="KW-0472">Membrane</keyword>
<dbReference type="Gene3D" id="2.60.40.60">
    <property type="entry name" value="Cadherins"/>
    <property type="match status" value="3"/>
</dbReference>
<keyword evidence="11" id="KW-1185">Reference proteome</keyword>
<gene>
    <name evidence="10" type="ORF">OKIOD_LOCUS13769</name>
</gene>
<keyword evidence="3" id="KW-0677">Repeat</keyword>
<dbReference type="PANTHER" id="PTHR24028:SF146">
    <property type="entry name" value="CADHERIN 96CB, ISOFORM D-RELATED"/>
    <property type="match status" value="1"/>
</dbReference>
<reference evidence="10 11" key="1">
    <citation type="submission" date="2021-04" db="EMBL/GenBank/DDBJ databases">
        <authorList>
            <person name="Bliznina A."/>
        </authorList>
    </citation>
    <scope>NUCLEOTIDE SEQUENCE [LARGE SCALE GENOMIC DNA]</scope>
</reference>
<sequence>MWLWLWLLPWISAKTKIDLEKGEDGAGKWIKASTEEGLQKGTILFSLTDAFRWSGAPRQFSIQSQDGDLFEVTQSGEIALTKNLDFEELCDFAPCKVLSKIAVLPQNTYETIQFSLEIKNRNDFAPVFPRTLAQISVPESYPVGARFEISDLAATDGDFLDQEKLKYKLTPDDLFRVEIEGERLFLVPTQQLDRESTSFLKARLEVSDPGGKRDSLQVEINILDSNDNTPKFPEGVKNLDIQENLPIGSEIFKFEAYDADVGVNSDLKYRIVSSDPTEAKRLFELDSLTGRLLVKKTIHRHDFSSITLKITATDNGLPPRSSETSLHLTVLDKNDNAPAITLTPVFPSLSDPTVAIVDENQEPGKFVAWLTVTDNVFVSN</sequence>
<dbReference type="PANTHER" id="PTHR24028">
    <property type="entry name" value="CADHERIN-87A"/>
    <property type="match status" value="1"/>
</dbReference>
<keyword evidence="4 8" id="KW-0106">Calcium</keyword>
<evidence type="ECO:0000256" key="4">
    <source>
        <dbReference type="ARBA" id="ARBA00022837"/>
    </source>
</evidence>